<feature type="domain" description="Glucose-methanol-choline oxidoreductase N-terminal" evidence="5">
    <location>
        <begin position="216"/>
        <end position="429"/>
    </location>
</feature>
<evidence type="ECO:0000256" key="4">
    <source>
        <dbReference type="ARBA" id="ARBA00023002"/>
    </source>
</evidence>
<evidence type="ECO:0000313" key="8">
    <source>
        <dbReference type="Proteomes" id="UP000008229"/>
    </source>
</evidence>
<dbReference type="OrthoDB" id="9798604at2"/>
<comment type="similarity">
    <text evidence="1">Belongs to the GMC oxidoreductase family.</text>
</comment>
<dbReference type="GO" id="GO:0016020">
    <property type="term" value="C:membrane"/>
    <property type="evidence" value="ECO:0007669"/>
    <property type="project" value="UniProtKB-SubCell"/>
</dbReference>
<gene>
    <name evidence="7" type="ordered locus">Cwoe_3885</name>
</gene>
<dbReference type="SUPFAM" id="SSF51905">
    <property type="entry name" value="FAD/NAD(P)-binding domain"/>
    <property type="match status" value="1"/>
</dbReference>
<dbReference type="PANTHER" id="PTHR46056:SF12">
    <property type="entry name" value="LONG-CHAIN-ALCOHOL OXIDASE"/>
    <property type="match status" value="1"/>
</dbReference>
<dbReference type="EMBL" id="CP001854">
    <property type="protein sequence ID" value="ADB52302.1"/>
    <property type="molecule type" value="Genomic_DNA"/>
</dbReference>
<evidence type="ECO:0000256" key="2">
    <source>
        <dbReference type="ARBA" id="ARBA00022630"/>
    </source>
</evidence>
<dbReference type="RefSeq" id="WP_012935353.1">
    <property type="nucleotide sequence ID" value="NC_013739.1"/>
</dbReference>
<dbReference type="InterPro" id="IPR000172">
    <property type="entry name" value="GMC_OxRdtase_N"/>
</dbReference>
<dbReference type="eggNOG" id="COG2303">
    <property type="taxonomic scope" value="Bacteria"/>
</dbReference>
<dbReference type="Gene3D" id="3.50.50.60">
    <property type="entry name" value="FAD/NAD(P)-binding domain"/>
    <property type="match status" value="2"/>
</dbReference>
<reference evidence="7 8" key="1">
    <citation type="journal article" date="2010" name="Stand. Genomic Sci.">
        <title>Complete genome sequence of Conexibacter woesei type strain (ID131577).</title>
        <authorList>
            <person name="Pukall R."/>
            <person name="Lapidus A."/>
            <person name="Glavina Del Rio T."/>
            <person name="Copeland A."/>
            <person name="Tice H."/>
            <person name="Cheng J.-F."/>
            <person name="Lucas S."/>
            <person name="Chen F."/>
            <person name="Nolan M."/>
            <person name="Bruce D."/>
            <person name="Goodwin L."/>
            <person name="Pitluck S."/>
            <person name="Mavromatis K."/>
            <person name="Ivanova N."/>
            <person name="Ovchinnikova G."/>
            <person name="Pati A."/>
            <person name="Chen A."/>
            <person name="Palaniappan K."/>
            <person name="Land M."/>
            <person name="Hauser L."/>
            <person name="Chang Y.-J."/>
            <person name="Jeffries C.D."/>
            <person name="Chain P."/>
            <person name="Meincke L."/>
            <person name="Sims D."/>
            <person name="Brettin T."/>
            <person name="Detter J.C."/>
            <person name="Rohde M."/>
            <person name="Goeker M."/>
            <person name="Bristow J."/>
            <person name="Eisen J.A."/>
            <person name="Markowitz V."/>
            <person name="Kyrpides N.C."/>
            <person name="Klenk H.-P."/>
            <person name="Hugenholtz P."/>
        </authorList>
    </citation>
    <scope>NUCLEOTIDE SEQUENCE [LARGE SCALE GENOMIC DNA]</scope>
    <source>
        <strain evidence="8">DSM 14684 / CIP 108061 / JCM 11494 / NBRC 100937 / ID131577</strain>
    </source>
</reference>
<dbReference type="Pfam" id="PF13450">
    <property type="entry name" value="NAD_binding_8"/>
    <property type="match status" value="1"/>
</dbReference>
<keyword evidence="8" id="KW-1185">Reference proteome</keyword>
<dbReference type="GO" id="GO:0046577">
    <property type="term" value="F:long-chain-alcohol oxidase activity"/>
    <property type="evidence" value="ECO:0007669"/>
    <property type="project" value="UniProtKB-EC"/>
</dbReference>
<evidence type="ECO:0000256" key="1">
    <source>
        <dbReference type="ARBA" id="ARBA00010790"/>
    </source>
</evidence>
<dbReference type="PANTHER" id="PTHR46056">
    <property type="entry name" value="LONG-CHAIN-ALCOHOL OXIDASE"/>
    <property type="match status" value="1"/>
</dbReference>
<organism evidence="7 8">
    <name type="scientific">Conexibacter woesei (strain DSM 14684 / CCUG 47730 / CIP 108061 / JCM 11494 / NBRC 100937 / ID131577)</name>
    <dbReference type="NCBI Taxonomy" id="469383"/>
    <lineage>
        <taxon>Bacteria</taxon>
        <taxon>Bacillati</taxon>
        <taxon>Actinomycetota</taxon>
        <taxon>Thermoleophilia</taxon>
        <taxon>Solirubrobacterales</taxon>
        <taxon>Conexibacteraceae</taxon>
        <taxon>Conexibacter</taxon>
    </lineage>
</organism>
<dbReference type="Pfam" id="PF05199">
    <property type="entry name" value="GMC_oxred_C"/>
    <property type="match status" value="1"/>
</dbReference>
<keyword evidence="2" id="KW-0285">Flavoprotein</keyword>
<dbReference type="InterPro" id="IPR036188">
    <property type="entry name" value="FAD/NAD-bd_sf"/>
</dbReference>
<dbReference type="GO" id="GO:0050660">
    <property type="term" value="F:flavin adenine dinucleotide binding"/>
    <property type="evidence" value="ECO:0007669"/>
    <property type="project" value="InterPro"/>
</dbReference>
<evidence type="ECO:0000256" key="3">
    <source>
        <dbReference type="ARBA" id="ARBA00022827"/>
    </source>
</evidence>
<evidence type="ECO:0000259" key="6">
    <source>
        <dbReference type="Pfam" id="PF05199"/>
    </source>
</evidence>
<dbReference type="Proteomes" id="UP000008229">
    <property type="component" value="Chromosome"/>
</dbReference>
<dbReference type="InterPro" id="IPR007867">
    <property type="entry name" value="GMC_OxRtase_C"/>
</dbReference>
<dbReference type="HOGENOM" id="CLU_008878_3_0_11"/>
<evidence type="ECO:0000313" key="7">
    <source>
        <dbReference type="EMBL" id="ADB52302.1"/>
    </source>
</evidence>
<keyword evidence="4" id="KW-0560">Oxidoreductase</keyword>
<sequence length="657" mass="69588">MSTTAVTGGPLTAERLEALDAACDTLLPAIATSEPGPAGDLLRLGARERGIPAHVAAAIPGLPAAPRANLLALLDELVQERFADASLERRTARLRELGDRVPDGRFAVKQLKTMTFGLLFGLLGEDGRNAVWDAIGFDGPISAPPTPQQAPKTLPLTEVRGAEATLTADVVIVGSGAGGSVIAARLAQAGRSVLVLEAGPYRNEADFQQLESVAGEMYLGGGLVWSEHGELGLLAGSALGGGTVINSMVCLRTPREIRESWTELGLDGLDGDDWDGWQQRVWDALEVNTEATVHNLSSQRMIAGLSELDHGHEPLPRNASRDDDARFCGYCNSGCQQGCKRSTQKNYLRDAAEAGARFVVGCRVERVLAQDGRATGVEAVVRSDDGGVTRLRVDAPAVVVAAGGIESPALLLRSGIGGPAAGEHLRVHPAWMVGGVYEQPIRGWSGQIQSAASFDFTHVERGVGFLCETLGLSPGFWAGQSPFRDGAAHREQVLKLGRVAAWHGVSHDHGSGRVVLDGDGEALVRWSLADAVDHAVAVRAHVELARIHRAAGAREVFTFHWHERRWREGEDFGAFLDALRATPAEDFTAFSAHQMGSCRMGADPTTSVADGSGELHDVRGVWIGDAAALPTAPGVNPMITIMALAERTAVRMLEADA</sequence>
<dbReference type="AlphaFoldDB" id="D3F2N6"/>
<reference evidence="8" key="2">
    <citation type="submission" date="2010-01" db="EMBL/GenBank/DDBJ databases">
        <title>The complete genome of Conexibacter woesei DSM 14684.</title>
        <authorList>
            <consortium name="US DOE Joint Genome Institute (JGI-PGF)"/>
            <person name="Lucas S."/>
            <person name="Copeland A."/>
            <person name="Lapidus A."/>
            <person name="Glavina del Rio T."/>
            <person name="Dalin E."/>
            <person name="Tice H."/>
            <person name="Bruce D."/>
            <person name="Goodwin L."/>
            <person name="Pitluck S."/>
            <person name="Kyrpides N."/>
            <person name="Mavromatis K."/>
            <person name="Ivanova N."/>
            <person name="Mikhailova N."/>
            <person name="Chertkov O."/>
            <person name="Brettin T."/>
            <person name="Detter J.C."/>
            <person name="Han C."/>
            <person name="Larimer F."/>
            <person name="Land M."/>
            <person name="Hauser L."/>
            <person name="Markowitz V."/>
            <person name="Cheng J.-F."/>
            <person name="Hugenholtz P."/>
            <person name="Woyke T."/>
            <person name="Wu D."/>
            <person name="Pukall R."/>
            <person name="Steenblock K."/>
            <person name="Schneider S."/>
            <person name="Klenk H.-P."/>
            <person name="Eisen J.A."/>
        </authorList>
    </citation>
    <scope>NUCLEOTIDE SEQUENCE [LARGE SCALE GENOMIC DNA]</scope>
    <source>
        <strain evidence="8">DSM 14684 / CIP 108061 / JCM 11494 / NBRC 100937 / ID131577</strain>
    </source>
</reference>
<dbReference type="Pfam" id="PF00732">
    <property type="entry name" value="GMC_oxred_N"/>
    <property type="match status" value="1"/>
</dbReference>
<accession>D3F2N6</accession>
<keyword evidence="3" id="KW-0274">FAD</keyword>
<dbReference type="STRING" id="469383.Cwoe_3885"/>
<proteinExistence type="inferred from homology"/>
<protein>
    <submittedName>
        <fullName evidence="7">Glucose-methanol-choline oxidoreductase</fullName>
    </submittedName>
</protein>
<evidence type="ECO:0000259" key="5">
    <source>
        <dbReference type="Pfam" id="PF00732"/>
    </source>
</evidence>
<name>D3F2N6_CONWI</name>
<dbReference type="KEGG" id="cwo:Cwoe_3885"/>
<feature type="domain" description="Glucose-methanol-choline oxidoreductase C-terminal" evidence="6">
    <location>
        <begin position="529"/>
        <end position="645"/>
    </location>
</feature>